<evidence type="ECO:0000313" key="6">
    <source>
        <dbReference type="EMBL" id="OQP54553.1"/>
    </source>
</evidence>
<sequence>MYRLFSDLDLANALYKGDSHAFKELYTRHAEGLLRLAMAKLGFEQDAEDCVQEVFCNFWQHCLDRQSPFLSINLEAYLVTSVKHYVFRHYKKQLQSKLVKQQMAAETLYAEAVEDRVAQQEITRLLQHELEDMPEQMRKVFEMSRRQHLSIQQIATELDLSEQTVKNHMGRALRRLRLRLGPQLLNFFL</sequence>
<feature type="domain" description="HTH luxR-type" evidence="5">
    <location>
        <begin position="140"/>
        <end position="188"/>
    </location>
</feature>
<keyword evidence="4" id="KW-0804">Transcription</keyword>
<dbReference type="InterPro" id="IPR039425">
    <property type="entry name" value="RNA_pol_sigma-70-like"/>
</dbReference>
<dbReference type="OrthoDB" id="659948at2"/>
<dbReference type="PANTHER" id="PTHR43133:SF46">
    <property type="entry name" value="RNA POLYMERASE SIGMA-70 FACTOR ECF SUBFAMILY"/>
    <property type="match status" value="1"/>
</dbReference>
<accession>A0A1V9F812</accession>
<dbReference type="Pfam" id="PF04542">
    <property type="entry name" value="Sigma70_r2"/>
    <property type="match status" value="1"/>
</dbReference>
<dbReference type="InterPro" id="IPR013324">
    <property type="entry name" value="RNA_pol_sigma_r3/r4-like"/>
</dbReference>
<dbReference type="SUPFAM" id="SSF88946">
    <property type="entry name" value="Sigma2 domain of RNA polymerase sigma factors"/>
    <property type="match status" value="1"/>
</dbReference>
<dbReference type="AlphaFoldDB" id="A0A1V9F812"/>
<evidence type="ECO:0000259" key="5">
    <source>
        <dbReference type="SMART" id="SM00421"/>
    </source>
</evidence>
<comment type="similarity">
    <text evidence="1">Belongs to the sigma-70 factor family. ECF subfamily.</text>
</comment>
<dbReference type="STRING" id="354355.SAMN05660816_01820"/>
<dbReference type="EMBL" id="LVXG01000003">
    <property type="protein sequence ID" value="OQP54553.1"/>
    <property type="molecule type" value="Genomic_DNA"/>
</dbReference>
<keyword evidence="2" id="KW-0805">Transcription regulation</keyword>
<dbReference type="Gene3D" id="1.10.1740.10">
    <property type="match status" value="1"/>
</dbReference>
<evidence type="ECO:0000256" key="2">
    <source>
        <dbReference type="ARBA" id="ARBA00023015"/>
    </source>
</evidence>
<dbReference type="SUPFAM" id="SSF88659">
    <property type="entry name" value="Sigma3 and sigma4 domains of RNA polymerase sigma factors"/>
    <property type="match status" value="1"/>
</dbReference>
<organism evidence="6 7">
    <name type="scientific">Niastella yeongjuensis</name>
    <dbReference type="NCBI Taxonomy" id="354355"/>
    <lineage>
        <taxon>Bacteria</taxon>
        <taxon>Pseudomonadati</taxon>
        <taxon>Bacteroidota</taxon>
        <taxon>Chitinophagia</taxon>
        <taxon>Chitinophagales</taxon>
        <taxon>Chitinophagaceae</taxon>
        <taxon>Niastella</taxon>
    </lineage>
</organism>
<dbReference type="GO" id="GO:0003677">
    <property type="term" value="F:DNA binding"/>
    <property type="evidence" value="ECO:0007669"/>
    <property type="project" value="InterPro"/>
</dbReference>
<evidence type="ECO:0000313" key="7">
    <source>
        <dbReference type="Proteomes" id="UP000192610"/>
    </source>
</evidence>
<dbReference type="InterPro" id="IPR014284">
    <property type="entry name" value="RNA_pol_sigma-70_dom"/>
</dbReference>
<keyword evidence="3" id="KW-0731">Sigma factor</keyword>
<dbReference type="InterPro" id="IPR013325">
    <property type="entry name" value="RNA_pol_sigma_r2"/>
</dbReference>
<reference evidence="7" key="1">
    <citation type="submission" date="2016-04" db="EMBL/GenBank/DDBJ databases">
        <authorList>
            <person name="Chen L."/>
            <person name="Zhuang W."/>
            <person name="Wang G."/>
        </authorList>
    </citation>
    <scope>NUCLEOTIDE SEQUENCE [LARGE SCALE GENOMIC DNA]</scope>
    <source>
        <strain evidence="7">17621</strain>
    </source>
</reference>
<dbReference type="Gene3D" id="1.10.10.10">
    <property type="entry name" value="Winged helix-like DNA-binding domain superfamily/Winged helix DNA-binding domain"/>
    <property type="match status" value="1"/>
</dbReference>
<dbReference type="SMART" id="SM00421">
    <property type="entry name" value="HTH_LUXR"/>
    <property type="match status" value="1"/>
</dbReference>
<evidence type="ECO:0000256" key="3">
    <source>
        <dbReference type="ARBA" id="ARBA00023082"/>
    </source>
</evidence>
<dbReference type="GO" id="GO:0016987">
    <property type="term" value="F:sigma factor activity"/>
    <property type="evidence" value="ECO:0007669"/>
    <property type="project" value="UniProtKB-KW"/>
</dbReference>
<protein>
    <recommendedName>
        <fullName evidence="5">HTH luxR-type domain-containing protein</fullName>
    </recommendedName>
</protein>
<dbReference type="InterPro" id="IPR000792">
    <property type="entry name" value="Tscrpt_reg_LuxR_C"/>
</dbReference>
<evidence type="ECO:0000256" key="4">
    <source>
        <dbReference type="ARBA" id="ARBA00023163"/>
    </source>
</evidence>
<dbReference type="RefSeq" id="WP_081197383.1">
    <property type="nucleotide sequence ID" value="NZ_FOCZ01000003.1"/>
</dbReference>
<dbReference type="InterPro" id="IPR013249">
    <property type="entry name" value="RNA_pol_sigma70_r4_t2"/>
</dbReference>
<dbReference type="GO" id="GO:0006352">
    <property type="term" value="P:DNA-templated transcription initiation"/>
    <property type="evidence" value="ECO:0007669"/>
    <property type="project" value="InterPro"/>
</dbReference>
<dbReference type="PANTHER" id="PTHR43133">
    <property type="entry name" value="RNA POLYMERASE ECF-TYPE SIGMA FACTO"/>
    <property type="match status" value="1"/>
</dbReference>
<dbReference type="Pfam" id="PF08281">
    <property type="entry name" value="Sigma70_r4_2"/>
    <property type="match status" value="1"/>
</dbReference>
<keyword evidence="7" id="KW-1185">Reference proteome</keyword>
<gene>
    <name evidence="6" type="ORF">A4H97_21530</name>
</gene>
<name>A0A1V9F812_9BACT</name>
<dbReference type="InterPro" id="IPR036388">
    <property type="entry name" value="WH-like_DNA-bd_sf"/>
</dbReference>
<dbReference type="NCBIfam" id="TIGR02937">
    <property type="entry name" value="sigma70-ECF"/>
    <property type="match status" value="1"/>
</dbReference>
<dbReference type="InterPro" id="IPR007627">
    <property type="entry name" value="RNA_pol_sigma70_r2"/>
</dbReference>
<evidence type="ECO:0000256" key="1">
    <source>
        <dbReference type="ARBA" id="ARBA00010641"/>
    </source>
</evidence>
<comment type="caution">
    <text evidence="6">The sequence shown here is derived from an EMBL/GenBank/DDBJ whole genome shotgun (WGS) entry which is preliminary data.</text>
</comment>
<proteinExistence type="inferred from homology"/>
<dbReference type="Proteomes" id="UP000192610">
    <property type="component" value="Unassembled WGS sequence"/>
</dbReference>